<dbReference type="PANTHER" id="PTHR43394:SF1">
    <property type="entry name" value="ATP-BINDING CASSETTE SUB-FAMILY B MEMBER 10, MITOCHONDRIAL"/>
    <property type="match status" value="1"/>
</dbReference>
<dbReference type="Gene3D" id="1.20.1560.10">
    <property type="entry name" value="ABC transporter type 1, transmembrane domain"/>
    <property type="match status" value="1"/>
</dbReference>
<evidence type="ECO:0000259" key="11">
    <source>
        <dbReference type="PROSITE" id="PS50929"/>
    </source>
</evidence>
<keyword evidence="8 9" id="KW-0472">Membrane</keyword>
<dbReference type="InterPro" id="IPR036640">
    <property type="entry name" value="ABC1_TM_sf"/>
</dbReference>
<dbReference type="Gene3D" id="3.40.50.300">
    <property type="entry name" value="P-loop containing nucleotide triphosphate hydrolases"/>
    <property type="match status" value="1"/>
</dbReference>
<evidence type="ECO:0000256" key="4">
    <source>
        <dbReference type="ARBA" id="ARBA00022692"/>
    </source>
</evidence>
<dbReference type="SUPFAM" id="SSF90123">
    <property type="entry name" value="ABC transporter transmembrane region"/>
    <property type="match status" value="1"/>
</dbReference>
<evidence type="ECO:0000313" key="12">
    <source>
        <dbReference type="EMBL" id="SUZ69475.1"/>
    </source>
</evidence>
<dbReference type="GO" id="GO:0015421">
    <property type="term" value="F:ABC-type oligopeptide transporter activity"/>
    <property type="evidence" value="ECO:0007669"/>
    <property type="project" value="TreeGrafter"/>
</dbReference>
<feature type="transmembrane region" description="Helical" evidence="9">
    <location>
        <begin position="166"/>
        <end position="185"/>
    </location>
</feature>
<dbReference type="EMBL" id="UINC01001062">
    <property type="protein sequence ID" value="SUZ69475.1"/>
    <property type="molecule type" value="Genomic_DNA"/>
</dbReference>
<dbReference type="InterPro" id="IPR003439">
    <property type="entry name" value="ABC_transporter-like_ATP-bd"/>
</dbReference>
<feature type="domain" description="ABC transporter" evidence="10">
    <location>
        <begin position="345"/>
        <end position="578"/>
    </location>
</feature>
<gene>
    <name evidence="12" type="ORF">METZ01_LOCUS22329</name>
</gene>
<dbReference type="PROSITE" id="PS50893">
    <property type="entry name" value="ABC_TRANSPORTER_2"/>
    <property type="match status" value="1"/>
</dbReference>
<evidence type="ECO:0000256" key="9">
    <source>
        <dbReference type="SAM" id="Phobius"/>
    </source>
</evidence>
<reference evidence="12" key="1">
    <citation type="submission" date="2018-05" db="EMBL/GenBank/DDBJ databases">
        <authorList>
            <person name="Lanie J.A."/>
            <person name="Ng W.-L."/>
            <person name="Kazmierczak K.M."/>
            <person name="Andrzejewski T.M."/>
            <person name="Davidsen T.M."/>
            <person name="Wayne K.J."/>
            <person name="Tettelin H."/>
            <person name="Glass J.I."/>
            <person name="Rusch D."/>
            <person name="Podicherti R."/>
            <person name="Tsui H.-C.T."/>
            <person name="Winkler M.E."/>
        </authorList>
    </citation>
    <scope>NUCLEOTIDE SEQUENCE</scope>
</reference>
<dbReference type="PROSITE" id="PS00211">
    <property type="entry name" value="ABC_TRANSPORTER_1"/>
    <property type="match status" value="1"/>
</dbReference>
<evidence type="ECO:0008006" key="13">
    <source>
        <dbReference type="Google" id="ProtNLM"/>
    </source>
</evidence>
<protein>
    <recommendedName>
        <fullName evidence="13">ABC transporter</fullName>
    </recommendedName>
</protein>
<dbReference type="GO" id="GO:0005886">
    <property type="term" value="C:plasma membrane"/>
    <property type="evidence" value="ECO:0007669"/>
    <property type="project" value="UniProtKB-SubCell"/>
</dbReference>
<organism evidence="12">
    <name type="scientific">marine metagenome</name>
    <dbReference type="NCBI Taxonomy" id="408172"/>
    <lineage>
        <taxon>unclassified sequences</taxon>
        <taxon>metagenomes</taxon>
        <taxon>ecological metagenomes</taxon>
    </lineage>
</organism>
<dbReference type="SMART" id="SM00382">
    <property type="entry name" value="AAA"/>
    <property type="match status" value="1"/>
</dbReference>
<dbReference type="GO" id="GO:0016887">
    <property type="term" value="F:ATP hydrolysis activity"/>
    <property type="evidence" value="ECO:0007669"/>
    <property type="project" value="InterPro"/>
</dbReference>
<keyword evidence="7 9" id="KW-1133">Transmembrane helix</keyword>
<keyword evidence="3" id="KW-1003">Cell membrane</keyword>
<keyword evidence="5" id="KW-0547">Nucleotide-binding</keyword>
<evidence type="ECO:0000256" key="1">
    <source>
        <dbReference type="ARBA" id="ARBA00004651"/>
    </source>
</evidence>
<dbReference type="FunFam" id="3.40.50.300:FF:000221">
    <property type="entry name" value="Multidrug ABC transporter ATP-binding protein"/>
    <property type="match status" value="1"/>
</dbReference>
<dbReference type="InterPro" id="IPR027417">
    <property type="entry name" value="P-loop_NTPase"/>
</dbReference>
<dbReference type="Pfam" id="PF00664">
    <property type="entry name" value="ABC_membrane"/>
    <property type="match status" value="1"/>
</dbReference>
<evidence type="ECO:0000256" key="2">
    <source>
        <dbReference type="ARBA" id="ARBA00022448"/>
    </source>
</evidence>
<dbReference type="AlphaFoldDB" id="A0A381PQZ3"/>
<dbReference type="InterPro" id="IPR003593">
    <property type="entry name" value="AAA+_ATPase"/>
</dbReference>
<comment type="subcellular location">
    <subcellularLocation>
        <location evidence="1">Cell membrane</location>
        <topology evidence="1">Multi-pass membrane protein</topology>
    </subcellularLocation>
</comment>
<accession>A0A381PQZ3</accession>
<proteinExistence type="predicted"/>
<dbReference type="Pfam" id="PF00005">
    <property type="entry name" value="ABC_tran"/>
    <property type="match status" value="1"/>
</dbReference>
<dbReference type="InterPro" id="IPR011527">
    <property type="entry name" value="ABC1_TM_dom"/>
</dbReference>
<name>A0A381PQZ3_9ZZZZ</name>
<dbReference type="InterPro" id="IPR017871">
    <property type="entry name" value="ABC_transporter-like_CS"/>
</dbReference>
<keyword evidence="4 9" id="KW-0812">Transmembrane</keyword>
<evidence type="ECO:0000259" key="10">
    <source>
        <dbReference type="PROSITE" id="PS50893"/>
    </source>
</evidence>
<dbReference type="InterPro" id="IPR039421">
    <property type="entry name" value="Type_1_exporter"/>
</dbReference>
<dbReference type="PANTHER" id="PTHR43394">
    <property type="entry name" value="ATP-DEPENDENT PERMEASE MDL1, MITOCHONDRIAL"/>
    <property type="match status" value="1"/>
</dbReference>
<dbReference type="GO" id="GO:0005524">
    <property type="term" value="F:ATP binding"/>
    <property type="evidence" value="ECO:0007669"/>
    <property type="project" value="UniProtKB-KW"/>
</dbReference>
<evidence type="ECO:0000256" key="3">
    <source>
        <dbReference type="ARBA" id="ARBA00022475"/>
    </source>
</evidence>
<keyword evidence="6" id="KW-0067">ATP-binding</keyword>
<feature type="transmembrane region" description="Helical" evidence="9">
    <location>
        <begin position="20"/>
        <end position="43"/>
    </location>
</feature>
<evidence type="ECO:0000256" key="7">
    <source>
        <dbReference type="ARBA" id="ARBA00022989"/>
    </source>
</evidence>
<keyword evidence="2" id="KW-0813">Transport</keyword>
<sequence length="598" mass="67043">MKEEQSRHIARRLFDLIAPLKSWVIFSIFCMAGYNIFTAAPAYYAKDIVDTIAYGDNPELKQYFLVGLGLVIVFAIKGLFFFGHNYSVGHLVQSLIVKLRQQLFDHLVNLSLTFFTRSKTGDLISRFTNDLHVFQNMLQVGVTGPFRDIPQFFLLLGIMFYRSWQLAFVTLILIPVAVFFILIFGQRNKAAVSKRQISFGGLSSLLVETISGVRVVKAFGMEKYESKRFKAANDDLYKNHMRSVMIDSYSYPIIEIIGAAAGATIVAYGGYLIINGQITPGDFTSFVISFFMLNEPVKKLNGFNLKLQEGFAAVRRIFDILDVEDEIVTSPNSKKISHFKQEINLNIKAFHYPEQDEPAVRDFKLIVQKGEAVALVGSSGSGKTTVANLIPRFYDITRGEASIDGHDLRDLDLISLRKLISIVTQDTILFNDTIASNITYGQPDCSKERMYAAARAANAHTFISEQPDGYETVIGEKGGRLSGGQRQRLSIARALVKDAPILILDEATSALDSESEIEVQQAIERLMENRTTIVIAHRLSTIRNANRICVMENGQIVEQGTHDELLSKEGRYQQLYEMQFQDQTNGSGSEEPKGRLVP</sequence>
<feature type="transmembrane region" description="Helical" evidence="9">
    <location>
        <begin position="249"/>
        <end position="274"/>
    </location>
</feature>
<dbReference type="SUPFAM" id="SSF52540">
    <property type="entry name" value="P-loop containing nucleoside triphosphate hydrolases"/>
    <property type="match status" value="1"/>
</dbReference>
<feature type="transmembrane region" description="Helical" evidence="9">
    <location>
        <begin position="63"/>
        <end position="82"/>
    </location>
</feature>
<dbReference type="PROSITE" id="PS50929">
    <property type="entry name" value="ABC_TM1F"/>
    <property type="match status" value="1"/>
</dbReference>
<evidence type="ECO:0000256" key="6">
    <source>
        <dbReference type="ARBA" id="ARBA00022840"/>
    </source>
</evidence>
<feature type="domain" description="ABC transmembrane type-1" evidence="11">
    <location>
        <begin position="25"/>
        <end position="309"/>
    </location>
</feature>
<evidence type="ECO:0000256" key="8">
    <source>
        <dbReference type="ARBA" id="ARBA00023136"/>
    </source>
</evidence>
<evidence type="ECO:0000256" key="5">
    <source>
        <dbReference type="ARBA" id="ARBA00022741"/>
    </source>
</evidence>
<dbReference type="CDD" id="cd18552">
    <property type="entry name" value="ABC_6TM_MsbA_like"/>
    <property type="match status" value="1"/>
</dbReference>